<name>A0A512IP88_9HYPH</name>
<dbReference type="Proteomes" id="UP000321258">
    <property type="component" value="Unassembled WGS sequence"/>
</dbReference>
<protein>
    <submittedName>
        <fullName evidence="1">Uncharacterized protein</fullName>
    </submittedName>
</protein>
<proteinExistence type="predicted"/>
<organism evidence="1 2">
    <name type="scientific">Methylobacterium haplocladii</name>
    <dbReference type="NCBI Taxonomy" id="1176176"/>
    <lineage>
        <taxon>Bacteria</taxon>
        <taxon>Pseudomonadati</taxon>
        <taxon>Pseudomonadota</taxon>
        <taxon>Alphaproteobacteria</taxon>
        <taxon>Hyphomicrobiales</taxon>
        <taxon>Methylobacteriaceae</taxon>
        <taxon>Methylobacterium</taxon>
    </lineage>
</organism>
<gene>
    <name evidence="1" type="ORF">MHA02_19050</name>
</gene>
<dbReference type="OrthoDB" id="8456474at2"/>
<sequence length="299" mass="32897">MSKRTTQLTAPKPDTGASLCHRATLLRDAAGRFTKRDADTSKAQRPKLGYMLRPPGVHPNSYGLRVDENGAGVKMPPGSSVLVEPIPPRGRDFCVAYFVNGRGPSIWQIGESFDPAFLQAGEGSEVFPMIELFDPIDGRRGFVDCRKIEKLHRVHGVTVPIDVLEEFGPAPADLPLLSDNPEGCLEHVVEDATNWPVLRPGDIALVDITKTELMKGALVLLKWNSGACSILQTNYRDIGGIGPRWWVDPINRPQGPGMMELRQKRSRLLYASDGPYTVDLLQEKLIGTVVGIRSRKRPG</sequence>
<evidence type="ECO:0000313" key="1">
    <source>
        <dbReference type="EMBL" id="GEO99517.1"/>
    </source>
</evidence>
<dbReference type="EMBL" id="BJZT01000018">
    <property type="protein sequence ID" value="GEO99517.1"/>
    <property type="molecule type" value="Genomic_DNA"/>
</dbReference>
<reference evidence="1 2" key="1">
    <citation type="submission" date="2019-07" db="EMBL/GenBank/DDBJ databases">
        <title>Whole genome shotgun sequence of Methylobacterium haplocladii NBRC 107714.</title>
        <authorList>
            <person name="Hosoyama A."/>
            <person name="Uohara A."/>
            <person name="Ohji S."/>
            <person name="Ichikawa N."/>
        </authorList>
    </citation>
    <scope>NUCLEOTIDE SEQUENCE [LARGE SCALE GENOMIC DNA]</scope>
    <source>
        <strain evidence="1 2">NBRC 107714</strain>
    </source>
</reference>
<evidence type="ECO:0000313" key="2">
    <source>
        <dbReference type="Proteomes" id="UP000321258"/>
    </source>
</evidence>
<comment type="caution">
    <text evidence="1">The sequence shown here is derived from an EMBL/GenBank/DDBJ whole genome shotgun (WGS) entry which is preliminary data.</text>
</comment>
<keyword evidence="2" id="KW-1185">Reference proteome</keyword>
<dbReference type="RefSeq" id="WP_147078404.1">
    <property type="nucleotide sequence ID" value="NZ_BJZT01000018.1"/>
</dbReference>
<dbReference type="AlphaFoldDB" id="A0A512IP88"/>
<accession>A0A512IP88</accession>